<dbReference type="GO" id="GO:0008422">
    <property type="term" value="F:beta-glucosidase activity"/>
    <property type="evidence" value="ECO:0007669"/>
    <property type="project" value="UniProtKB-ARBA"/>
</dbReference>
<dbReference type="RefSeq" id="WP_123206728.1">
    <property type="nucleotide sequence ID" value="NZ_RBEE01000042.1"/>
</dbReference>
<gene>
    <name evidence="5" type="ORF">D7004_15395</name>
</gene>
<dbReference type="Pfam" id="PF01915">
    <property type="entry name" value="Glyco_hydro_3_C"/>
    <property type="match status" value="1"/>
</dbReference>
<dbReference type="Pfam" id="PF07691">
    <property type="entry name" value="PA14"/>
    <property type="match status" value="1"/>
</dbReference>
<dbReference type="InterPro" id="IPR036962">
    <property type="entry name" value="Glyco_hydro_3_N_sf"/>
</dbReference>
<comment type="caution">
    <text evidence="5">The sequence shown here is derived from an EMBL/GenBank/DDBJ whole genome shotgun (WGS) entry which is preliminary data.</text>
</comment>
<evidence type="ECO:0000256" key="1">
    <source>
        <dbReference type="ARBA" id="ARBA00005336"/>
    </source>
</evidence>
<dbReference type="InterPro" id="IPR011658">
    <property type="entry name" value="PA14_dom"/>
</dbReference>
<dbReference type="Gene3D" id="3.40.50.1700">
    <property type="entry name" value="Glycoside hydrolase family 3 C-terminal domain"/>
    <property type="match status" value="2"/>
</dbReference>
<comment type="similarity">
    <text evidence="1">Belongs to the glycosyl hydrolase 3 family.</text>
</comment>
<dbReference type="InterPro" id="IPR001764">
    <property type="entry name" value="Glyco_hydro_3_N"/>
</dbReference>
<dbReference type="InterPro" id="IPR002772">
    <property type="entry name" value="Glyco_hydro_3_C"/>
</dbReference>
<evidence type="ECO:0000256" key="2">
    <source>
        <dbReference type="ARBA" id="ARBA00022801"/>
    </source>
</evidence>
<evidence type="ECO:0000256" key="3">
    <source>
        <dbReference type="SAM" id="SignalP"/>
    </source>
</evidence>
<sequence length="895" mass="99456">MIFRKISIALIVLTAINYSLHAQSNSGKNSSQPAYKNAKLNIDDRVKDLLSRMTPEEKFWQLFMVPGDVDGIKKGSYKNGIFGLQISAQSGGGGEAQQMLSYNTTENAYTLAKKVNVLQHYFINDTRLGIPMLVFDEALHGLVRQGATAFPQSIGLAASFDTLMLAQIGKSIAKEAKIRGIRDVLAPVINMADDVRWGRTEETYGEDPYLTTVMGLAFMKAIEKENVVVTPKHLIANVGDGGRDSYPIEKNQRFLEEIHFPAFKEAVIQGKIRSVMTSYNSVDGTPATSNHWLLTEVLKNNWGFKGFVISDAGAVGGANVLHNTASGYHEATVQALNGGLDVIFQVEYEHYKLFMPPFLDGSIPQTRIDDAVSRVLRAKFELGLFENPYLSEKEAKASLTDYSSKSLAKKAALESFVLLKNNQQVLPLKQPKNILVLGEDAIEARLGGYSGTGKGKVSILDGIRKRAGNSTIVNYTQGSFRNDKSYVVVDSLYLSSNKRVGLSADYFETIDLSGKAIVSRIDKKLDFMWTLYAPDEKLKTDNYSARWQGEIRAPKSGTYKIGLEGNDGYRLFINDKMEIDQWDKSSYHTRLIDFNFEADKSYPIKVEFKEPKGNAHIKLIWNYGVEDKQAEELQKATALAKNADAIVIAAGIKEGEFLDRAMLNLPGNQELIIHEMAKTGKPVIVLLVGGSAINMRSWIDDVPAILNVWYPGEEGGNAVAETLFGDYNPAGRLPITYPVDEAQLPLVYNHKPTGRGDDYNNLSGEALFPFGYGLSYSNFKFTNLKLQKNKIKIGETAIVTCTIKNEGKYDGDEVVQLYIRDVLASVSQPVLALKNFKRIHLKAGEEKEVVFELKPEAFQMLNKELKWVIEPGDFRIMVGSSSKELQLKETLILEP</sequence>
<dbReference type="Proteomes" id="UP000274046">
    <property type="component" value="Unassembled WGS sequence"/>
</dbReference>
<dbReference type="Gene3D" id="3.20.20.300">
    <property type="entry name" value="Glycoside hydrolase, family 3, N-terminal domain"/>
    <property type="match status" value="1"/>
</dbReference>
<dbReference type="InterPro" id="IPR037524">
    <property type="entry name" value="PA14/GLEYA"/>
</dbReference>
<dbReference type="Pfam" id="PF00933">
    <property type="entry name" value="Glyco_hydro_3"/>
    <property type="match status" value="1"/>
</dbReference>
<dbReference type="InterPro" id="IPR017853">
    <property type="entry name" value="GH"/>
</dbReference>
<organism evidence="5 6">
    <name type="scientific">Pedobacter jejuensis</name>
    <dbReference type="NCBI Taxonomy" id="1268550"/>
    <lineage>
        <taxon>Bacteria</taxon>
        <taxon>Pseudomonadati</taxon>
        <taxon>Bacteroidota</taxon>
        <taxon>Sphingobacteriia</taxon>
        <taxon>Sphingobacteriales</taxon>
        <taxon>Sphingobacteriaceae</taxon>
        <taxon>Pedobacter</taxon>
    </lineage>
</organism>
<dbReference type="SMART" id="SM00758">
    <property type="entry name" value="PA14"/>
    <property type="match status" value="1"/>
</dbReference>
<dbReference type="InterPro" id="IPR036881">
    <property type="entry name" value="Glyco_hydro_3_C_sf"/>
</dbReference>
<dbReference type="OrthoDB" id="9758670at2"/>
<proteinExistence type="inferred from homology"/>
<dbReference type="SUPFAM" id="SSF51445">
    <property type="entry name" value="(Trans)glycosidases"/>
    <property type="match status" value="1"/>
</dbReference>
<keyword evidence="6" id="KW-1185">Reference proteome</keyword>
<evidence type="ECO:0000313" key="6">
    <source>
        <dbReference type="Proteomes" id="UP000274046"/>
    </source>
</evidence>
<dbReference type="FunFam" id="2.60.40.10:FF:000495">
    <property type="entry name" value="Periplasmic beta-glucosidase"/>
    <property type="match status" value="1"/>
</dbReference>
<dbReference type="InterPro" id="IPR026891">
    <property type="entry name" value="Fn3-like"/>
</dbReference>
<keyword evidence="2" id="KW-0378">Hydrolase</keyword>
<dbReference type="PRINTS" id="PR00133">
    <property type="entry name" value="GLHYDRLASE3"/>
</dbReference>
<evidence type="ECO:0000259" key="4">
    <source>
        <dbReference type="PROSITE" id="PS51820"/>
    </source>
</evidence>
<dbReference type="InterPro" id="IPR013783">
    <property type="entry name" value="Ig-like_fold"/>
</dbReference>
<protein>
    <submittedName>
        <fullName evidence="5">Beta-glucosidase</fullName>
    </submittedName>
</protein>
<accession>A0A3N0BQ68</accession>
<dbReference type="Gene3D" id="2.60.40.10">
    <property type="entry name" value="Immunoglobulins"/>
    <property type="match status" value="1"/>
</dbReference>
<dbReference type="GO" id="GO:0005975">
    <property type="term" value="P:carbohydrate metabolic process"/>
    <property type="evidence" value="ECO:0007669"/>
    <property type="project" value="InterPro"/>
</dbReference>
<dbReference type="InterPro" id="IPR050288">
    <property type="entry name" value="Cellulose_deg_GH3"/>
</dbReference>
<reference evidence="5 6" key="1">
    <citation type="submission" date="2018-10" db="EMBL/GenBank/DDBJ databases">
        <title>Genome sequencing of Pedobacter jejuensis TNB23.</title>
        <authorList>
            <person name="Cho Y.-J."/>
            <person name="Cho A."/>
            <person name="Kim O.-S."/>
        </authorList>
    </citation>
    <scope>NUCLEOTIDE SEQUENCE [LARGE SCALE GENOMIC DNA]</scope>
    <source>
        <strain evidence="5 6">TNB23</strain>
    </source>
</reference>
<dbReference type="Pfam" id="PF14310">
    <property type="entry name" value="Fn3-like"/>
    <property type="match status" value="1"/>
</dbReference>
<dbReference type="PROSITE" id="PS51820">
    <property type="entry name" value="PA14"/>
    <property type="match status" value="1"/>
</dbReference>
<feature type="domain" description="PA14" evidence="4">
    <location>
        <begin position="497"/>
        <end position="637"/>
    </location>
</feature>
<dbReference type="PANTHER" id="PTHR42715">
    <property type="entry name" value="BETA-GLUCOSIDASE"/>
    <property type="match status" value="1"/>
</dbReference>
<feature type="chain" id="PRO_5018235098" evidence="3">
    <location>
        <begin position="23"/>
        <end position="895"/>
    </location>
</feature>
<keyword evidence="3" id="KW-0732">Signal</keyword>
<dbReference type="AlphaFoldDB" id="A0A3N0BQ68"/>
<name>A0A3N0BQ68_9SPHI</name>
<dbReference type="SUPFAM" id="SSF52279">
    <property type="entry name" value="Beta-D-glucan exohydrolase, C-terminal domain"/>
    <property type="match status" value="1"/>
</dbReference>
<feature type="signal peptide" evidence="3">
    <location>
        <begin position="1"/>
        <end position="22"/>
    </location>
</feature>
<dbReference type="SMART" id="SM01217">
    <property type="entry name" value="Fn3_like"/>
    <property type="match status" value="1"/>
</dbReference>
<dbReference type="EMBL" id="RBEE01000042">
    <property type="protein sequence ID" value="RNL51106.1"/>
    <property type="molecule type" value="Genomic_DNA"/>
</dbReference>
<evidence type="ECO:0000313" key="5">
    <source>
        <dbReference type="EMBL" id="RNL51106.1"/>
    </source>
</evidence>
<dbReference type="PANTHER" id="PTHR42715:SF10">
    <property type="entry name" value="BETA-GLUCOSIDASE"/>
    <property type="match status" value="1"/>
</dbReference>